<dbReference type="Proteomes" id="UP000002640">
    <property type="component" value="Unassembled WGS sequence"/>
</dbReference>
<accession>G4ZD23</accession>
<evidence type="ECO:0000313" key="2">
    <source>
        <dbReference type="Proteomes" id="UP000002640"/>
    </source>
</evidence>
<keyword evidence="2" id="KW-1185">Reference proteome</keyword>
<reference evidence="1 2" key="1">
    <citation type="journal article" date="2006" name="Science">
        <title>Phytophthora genome sequences uncover evolutionary origins and mechanisms of pathogenesis.</title>
        <authorList>
            <person name="Tyler B.M."/>
            <person name="Tripathy S."/>
            <person name="Zhang X."/>
            <person name="Dehal P."/>
            <person name="Jiang R.H."/>
            <person name="Aerts A."/>
            <person name="Arredondo F.D."/>
            <person name="Baxter L."/>
            <person name="Bensasson D."/>
            <person name="Beynon J.L."/>
            <person name="Chapman J."/>
            <person name="Damasceno C.M."/>
            <person name="Dorrance A.E."/>
            <person name="Dou D."/>
            <person name="Dickerman A.W."/>
            <person name="Dubchak I.L."/>
            <person name="Garbelotto M."/>
            <person name="Gijzen M."/>
            <person name="Gordon S.G."/>
            <person name="Govers F."/>
            <person name="Grunwald N.J."/>
            <person name="Huang W."/>
            <person name="Ivors K.L."/>
            <person name="Jones R.W."/>
            <person name="Kamoun S."/>
            <person name="Krampis K."/>
            <person name="Lamour K.H."/>
            <person name="Lee M.K."/>
            <person name="McDonald W.H."/>
            <person name="Medina M."/>
            <person name="Meijer H.J."/>
            <person name="Nordberg E.K."/>
            <person name="Maclean D.J."/>
            <person name="Ospina-Giraldo M.D."/>
            <person name="Morris P.F."/>
            <person name="Phuntumart V."/>
            <person name="Putnam N.H."/>
            <person name="Rash S."/>
            <person name="Rose J.K."/>
            <person name="Sakihama Y."/>
            <person name="Salamov A.A."/>
            <person name="Savidor A."/>
            <person name="Scheuring C.F."/>
            <person name="Smith B.M."/>
            <person name="Sobral B.W."/>
            <person name="Terry A."/>
            <person name="Torto-Alalibo T.A."/>
            <person name="Win J."/>
            <person name="Xu Z."/>
            <person name="Zhang H."/>
            <person name="Grigoriev I.V."/>
            <person name="Rokhsar D.S."/>
            <person name="Boore J.L."/>
        </authorList>
    </citation>
    <scope>NUCLEOTIDE SEQUENCE [LARGE SCALE GENOMIC DNA]</scope>
    <source>
        <strain evidence="1 2">P6497</strain>
    </source>
</reference>
<dbReference type="KEGG" id="psoj:PHYSODRAFT_407396"/>
<dbReference type="GeneID" id="20651517"/>
<gene>
    <name evidence="1" type="ORF">PHYSODRAFT_407396</name>
</gene>
<evidence type="ECO:0008006" key="3">
    <source>
        <dbReference type="Google" id="ProtNLM"/>
    </source>
</evidence>
<dbReference type="RefSeq" id="XP_009528029.1">
    <property type="nucleotide sequence ID" value="XM_009529734.1"/>
</dbReference>
<evidence type="ECO:0000313" key="1">
    <source>
        <dbReference type="EMBL" id="EGZ18971.1"/>
    </source>
</evidence>
<protein>
    <recommendedName>
        <fullName evidence="3">DUF659 domain-containing protein</fullName>
    </recommendedName>
</protein>
<organism evidence="1 2">
    <name type="scientific">Phytophthora sojae (strain P6497)</name>
    <name type="common">Soybean stem and root rot agent</name>
    <name type="synonym">Phytophthora megasperma f. sp. glycines</name>
    <dbReference type="NCBI Taxonomy" id="1094619"/>
    <lineage>
        <taxon>Eukaryota</taxon>
        <taxon>Sar</taxon>
        <taxon>Stramenopiles</taxon>
        <taxon>Oomycota</taxon>
        <taxon>Peronosporomycetes</taxon>
        <taxon>Peronosporales</taxon>
        <taxon>Peronosporaceae</taxon>
        <taxon>Phytophthora</taxon>
    </lineage>
</organism>
<feature type="non-terminal residue" evidence="1">
    <location>
        <position position="1"/>
    </location>
</feature>
<feature type="non-terminal residue" evidence="1">
    <location>
        <position position="93"/>
    </location>
</feature>
<proteinExistence type="predicted"/>
<sequence>SHSATFLAADIKRVIETLKFATFAAAVTDNTSTNQLVWQTLQKDFPHAFFHGCISPVIHLIVNDLVASLPWLQKLEESCRKLVRFFKKNQMLW</sequence>
<dbReference type="InParanoid" id="G4ZD23"/>
<dbReference type="EMBL" id="JH159154">
    <property type="protein sequence ID" value="EGZ18971.1"/>
    <property type="molecule type" value="Genomic_DNA"/>
</dbReference>
<dbReference type="SMR" id="G4ZD23"/>
<dbReference type="InterPro" id="IPR012337">
    <property type="entry name" value="RNaseH-like_sf"/>
</dbReference>
<dbReference type="AlphaFoldDB" id="G4ZD23"/>
<name>G4ZD23_PHYSP</name>
<dbReference type="SUPFAM" id="SSF53098">
    <property type="entry name" value="Ribonuclease H-like"/>
    <property type="match status" value="1"/>
</dbReference>